<evidence type="ECO:0008006" key="4">
    <source>
        <dbReference type="Google" id="ProtNLM"/>
    </source>
</evidence>
<evidence type="ECO:0000313" key="2">
    <source>
        <dbReference type="EMBL" id="KGF50857.1"/>
    </source>
</evidence>
<gene>
    <name evidence="2" type="ORF">HMPREF9302_09405</name>
</gene>
<dbReference type="AlphaFoldDB" id="A0A096C7G6"/>
<keyword evidence="3" id="KW-1185">Reference proteome</keyword>
<evidence type="ECO:0000313" key="3">
    <source>
        <dbReference type="Proteomes" id="UP000029614"/>
    </source>
</evidence>
<dbReference type="OrthoDB" id="1451030at2"/>
<dbReference type="RefSeq" id="WP_008450903.1">
    <property type="nucleotide sequence ID" value="NZ_JRNU01000065.1"/>
</dbReference>
<dbReference type="EMBL" id="JRNU01000065">
    <property type="protein sequence ID" value="KGF50857.1"/>
    <property type="molecule type" value="Genomic_DNA"/>
</dbReference>
<reference evidence="2 3" key="1">
    <citation type="submission" date="2014-07" db="EMBL/GenBank/DDBJ databases">
        <authorList>
            <person name="McCorrison J."/>
            <person name="Sanka R."/>
            <person name="Torralba M."/>
            <person name="Gillis M."/>
            <person name="Haft D.H."/>
            <person name="Methe B."/>
            <person name="Sutton G."/>
            <person name="Nelson K.E."/>
        </authorList>
    </citation>
    <scope>NUCLEOTIDE SEQUENCE [LARGE SCALE GENOMIC DNA]</scope>
    <source>
        <strain evidence="2 3">DNF00058</strain>
    </source>
</reference>
<dbReference type="Pfam" id="PF16283">
    <property type="entry name" value="DUF4929"/>
    <property type="match status" value="1"/>
</dbReference>
<organism evidence="2 3">
    <name type="scientific">Prevotella amnii DNF00058</name>
    <dbReference type="NCBI Taxonomy" id="1401066"/>
    <lineage>
        <taxon>Bacteria</taxon>
        <taxon>Pseudomonadati</taxon>
        <taxon>Bacteroidota</taxon>
        <taxon>Bacteroidia</taxon>
        <taxon>Bacteroidales</taxon>
        <taxon>Prevotellaceae</taxon>
        <taxon>Prevotella</taxon>
    </lineage>
</organism>
<feature type="signal peptide" evidence="1">
    <location>
        <begin position="1"/>
        <end position="23"/>
    </location>
</feature>
<dbReference type="InterPro" id="IPR032562">
    <property type="entry name" value="DUF4929"/>
</dbReference>
<proteinExistence type="predicted"/>
<evidence type="ECO:0000256" key="1">
    <source>
        <dbReference type="SAM" id="SignalP"/>
    </source>
</evidence>
<sequence>MKSINKILLLLPMLIGCMITSCSKEDSTEYKGKNYIMLSAIGDNQINENAKKPLKVKLLASCKAKKDVVIKFALKKNEKGAVRLKDEYLTMKKGEKTVIIDIESTHKDVYKEPQSVALTVESSSDKRMQLSSDLMITVIPNVVDTMLTDAQKKLIEGYKRDYNINLYRVLGELKCSVDLIFPPGDYKETFPGPETSSFETTTIITLSKYSTPKTPMLRMVQNPLGLRGWCYERLRLVTDKGYQWSNPTTYGYYTTKAIGYDASKEVFKMELDSIRINPKTMEISFMDYVINEYDERVFNIPFKFYYSAWERQKKMAKEGKTVRVPNGDYPWSDETMSDLIKMGVTFNPDIYFHYSPLNRDSYQNTPSDWFKASAKLDLDGNKMIFHFPYDHDYCSGHTNVTVIYTLKKE</sequence>
<comment type="caution">
    <text evidence="2">The sequence shown here is derived from an EMBL/GenBank/DDBJ whole genome shotgun (WGS) entry which is preliminary data.</text>
</comment>
<dbReference type="PROSITE" id="PS51257">
    <property type="entry name" value="PROKAR_LIPOPROTEIN"/>
    <property type="match status" value="1"/>
</dbReference>
<feature type="chain" id="PRO_5001916763" description="Lipoprotein" evidence="1">
    <location>
        <begin position="24"/>
        <end position="409"/>
    </location>
</feature>
<keyword evidence="1" id="KW-0732">Signal</keyword>
<protein>
    <recommendedName>
        <fullName evidence="4">Lipoprotein</fullName>
    </recommendedName>
</protein>
<accession>A0A096C7G6</accession>
<dbReference type="Proteomes" id="UP000029614">
    <property type="component" value="Unassembled WGS sequence"/>
</dbReference>
<name>A0A096C7G6_9BACT</name>